<evidence type="ECO:0000313" key="4">
    <source>
        <dbReference type="EMBL" id="GAA0933590.1"/>
    </source>
</evidence>
<feature type="domain" description="Thiopeptide-type bacteriocin biosynthesis" evidence="3">
    <location>
        <begin position="752"/>
        <end position="1002"/>
    </location>
</feature>
<accession>A0ABP4A9X6</accession>
<evidence type="ECO:0000259" key="2">
    <source>
        <dbReference type="Pfam" id="PF04738"/>
    </source>
</evidence>
<evidence type="ECO:0000313" key="5">
    <source>
        <dbReference type="Proteomes" id="UP001500542"/>
    </source>
</evidence>
<evidence type="ECO:0000256" key="1">
    <source>
        <dbReference type="SAM" id="MobiDB-lite"/>
    </source>
</evidence>
<dbReference type="RefSeq" id="WP_343967050.1">
    <property type="nucleotide sequence ID" value="NZ_BAAAHK010000004.1"/>
</dbReference>
<dbReference type="InterPro" id="IPR023809">
    <property type="entry name" value="Thiopep_bacteriocin_synth_dom"/>
</dbReference>
<evidence type="ECO:0000259" key="3">
    <source>
        <dbReference type="Pfam" id="PF14028"/>
    </source>
</evidence>
<reference evidence="5" key="1">
    <citation type="journal article" date="2019" name="Int. J. Syst. Evol. Microbiol.">
        <title>The Global Catalogue of Microorganisms (GCM) 10K type strain sequencing project: providing services to taxonomists for standard genome sequencing and annotation.</title>
        <authorList>
            <consortium name="The Broad Institute Genomics Platform"/>
            <consortium name="The Broad Institute Genome Sequencing Center for Infectious Disease"/>
            <person name="Wu L."/>
            <person name="Ma J."/>
        </authorList>
    </citation>
    <scope>NUCLEOTIDE SEQUENCE [LARGE SCALE GENOMIC DNA]</scope>
    <source>
        <strain evidence="5">JCM 10977</strain>
    </source>
</reference>
<proteinExistence type="predicted"/>
<gene>
    <name evidence="4" type="ORF">GCM10009554_18920</name>
</gene>
<organism evidence="4 5">
    <name type="scientific">Kribbella koreensis</name>
    <dbReference type="NCBI Taxonomy" id="57909"/>
    <lineage>
        <taxon>Bacteria</taxon>
        <taxon>Bacillati</taxon>
        <taxon>Actinomycetota</taxon>
        <taxon>Actinomycetes</taxon>
        <taxon>Propionibacteriales</taxon>
        <taxon>Kribbellaceae</taxon>
        <taxon>Kribbella</taxon>
    </lineage>
</organism>
<feature type="region of interest" description="Disordered" evidence="1">
    <location>
        <begin position="370"/>
        <end position="390"/>
    </location>
</feature>
<dbReference type="Pfam" id="PF04738">
    <property type="entry name" value="Lant_dehydr_N"/>
    <property type="match status" value="1"/>
</dbReference>
<dbReference type="EMBL" id="BAAAHK010000004">
    <property type="protein sequence ID" value="GAA0933590.1"/>
    <property type="molecule type" value="Genomic_DNA"/>
</dbReference>
<feature type="domain" description="Lantibiotic dehydratase N-terminal" evidence="2">
    <location>
        <begin position="43"/>
        <end position="679"/>
    </location>
</feature>
<sequence>MSKGLYEPLDWVMVRTPLLPVEDYLTLTGGSIPTAPGTALPSDPQIQRALAVGAGDLFQALEKPATDVKSARRLNSSLLRYLIRMSARPTPFGTFAGVAVAEWGDHTDLFMDAEAARPRTRPDMGWLLGLVADLEKRPEVRAGLRWYANPAACIRADRLFLTERAVIDDASEAARAINLRATPAVRTALSTAHKPVPYAELLCALTASGAPPEKVEPFLAQLWEQTVLLTELRPPLTVPEPARYVADLLRAVPAAAEEAAALTDLLDELAEWDRLDPEQAVAGYAKLVARARTIYEGPAEKGPFQTDLALAPVGKKVNQEIADEAARLAELLLRLSPHPRGTGALKKYRNDFQERYGQDREVPLLELLDPELGLGSPDHEGDDHHDHDHGGRERLLTELALDAIKDGRLVVELSQELLDKLSSDDFEPERSPSSLDVVVLVAATSAEALDTGDFQLVVGPNLASGSAGRVLGRFADLIGEPALAGLRTAAAADSERNPGKLFAEISYTSRYARSNNVAIRPLVREREVAFGLTPSAPEEQQLRVDELVVAVQHDRFVIRHQGREVVPSAGHMLNAMGAPDVVRFLDEVSRDGRAMTGSFDWGPVARFPFLPRLQVGRLVLAPAVWRLDPGVLATESAEVFAAAFKTWQARWNVSRRVYFGSSDNRLLLDLDDPNHVAQLFEQAHKGKETIRLLEALPGPDQAWVAGSNGTYLSELVVPVVLREAVQEHHVVRRSPVVVDSKRSYLRPPGSDWLYTKLYVLPTYEDDLAAGPVREFSARALADRTADSWFFMRYADPEPHLRVRWHGDPAVLASELAPKLLAWGAELVEGGYLQRFALDTYDQEVERYGGPAGMELAERLFEADSIAAAELLELRANRQLDNDRTLLGVYTVDHLLASLGLAPDEREQNCRERVRDRKATSEEFREKQRELRTVLGDPNWLDPAAAEVLARRAAKVSEIARQLDELSQRGELSTTKYDLARSFVHMHCNRYLGCGHPPEQRVLGLLVRTRESLARAPWREPRR</sequence>
<name>A0ABP4A9X6_9ACTN</name>
<feature type="compositionally biased region" description="Basic and acidic residues" evidence="1">
    <location>
        <begin position="377"/>
        <end position="390"/>
    </location>
</feature>
<keyword evidence="5" id="KW-1185">Reference proteome</keyword>
<comment type="caution">
    <text evidence="4">The sequence shown here is derived from an EMBL/GenBank/DDBJ whole genome shotgun (WGS) entry which is preliminary data.</text>
</comment>
<dbReference type="Pfam" id="PF14028">
    <property type="entry name" value="Lant_dehydr_C"/>
    <property type="match status" value="1"/>
</dbReference>
<dbReference type="NCBIfam" id="TIGR03891">
    <property type="entry name" value="thiopep_ocin"/>
    <property type="match status" value="1"/>
</dbReference>
<dbReference type="InterPro" id="IPR006827">
    <property type="entry name" value="Lant_deHydtase_N"/>
</dbReference>
<dbReference type="Proteomes" id="UP001500542">
    <property type="component" value="Unassembled WGS sequence"/>
</dbReference>
<protein>
    <submittedName>
        <fullName evidence="4">Lantibiotic dehydratase</fullName>
    </submittedName>
</protein>